<dbReference type="InterPro" id="IPR015797">
    <property type="entry name" value="NUDIX_hydrolase-like_dom_sf"/>
</dbReference>
<accession>A0A933SDW9</accession>
<dbReference type="GO" id="GO:0034039">
    <property type="term" value="F:8-oxo-7,8-dihydroguanine DNA N-glycosylase activity"/>
    <property type="evidence" value="ECO:0007669"/>
    <property type="project" value="TreeGrafter"/>
</dbReference>
<evidence type="ECO:0000256" key="2">
    <source>
        <dbReference type="ARBA" id="ARBA00002933"/>
    </source>
</evidence>
<evidence type="ECO:0000256" key="7">
    <source>
        <dbReference type="ARBA" id="ARBA00022723"/>
    </source>
</evidence>
<keyword evidence="12" id="KW-0234">DNA repair</keyword>
<dbReference type="Gene3D" id="1.10.340.30">
    <property type="entry name" value="Hypothetical protein, domain 2"/>
    <property type="match status" value="1"/>
</dbReference>
<evidence type="ECO:0000256" key="8">
    <source>
        <dbReference type="ARBA" id="ARBA00022763"/>
    </source>
</evidence>
<dbReference type="Proteomes" id="UP000696931">
    <property type="component" value="Unassembled WGS sequence"/>
</dbReference>
<dbReference type="Gene3D" id="1.10.1670.10">
    <property type="entry name" value="Helix-hairpin-Helix base-excision DNA repair enzymes (C-terminal)"/>
    <property type="match status" value="1"/>
</dbReference>
<dbReference type="PANTHER" id="PTHR42944">
    <property type="entry name" value="ADENINE DNA GLYCOSYLASE"/>
    <property type="match status" value="1"/>
</dbReference>
<dbReference type="GO" id="GO:0051539">
    <property type="term" value="F:4 iron, 4 sulfur cluster binding"/>
    <property type="evidence" value="ECO:0007669"/>
    <property type="project" value="UniProtKB-UniRule"/>
</dbReference>
<dbReference type="SMART" id="SM00525">
    <property type="entry name" value="FES"/>
    <property type="match status" value="1"/>
</dbReference>
<proteinExistence type="inferred from homology"/>
<dbReference type="Pfam" id="PF14815">
    <property type="entry name" value="NUDIX_4"/>
    <property type="match status" value="1"/>
</dbReference>
<dbReference type="GO" id="GO:0032357">
    <property type="term" value="F:oxidized purine DNA binding"/>
    <property type="evidence" value="ECO:0007669"/>
    <property type="project" value="TreeGrafter"/>
</dbReference>
<evidence type="ECO:0000259" key="15">
    <source>
        <dbReference type="SMART" id="SM00478"/>
    </source>
</evidence>
<dbReference type="InterPro" id="IPR029119">
    <property type="entry name" value="MutY_C"/>
</dbReference>
<comment type="similarity">
    <text evidence="3 14">Belongs to the Nth/MutY family.</text>
</comment>
<dbReference type="SMART" id="SM00478">
    <property type="entry name" value="ENDO3c"/>
    <property type="match status" value="1"/>
</dbReference>
<evidence type="ECO:0000256" key="11">
    <source>
        <dbReference type="ARBA" id="ARBA00023014"/>
    </source>
</evidence>
<keyword evidence="13 14" id="KW-0326">Glycosidase</keyword>
<keyword evidence="6" id="KW-0004">4Fe-4S</keyword>
<evidence type="ECO:0000256" key="3">
    <source>
        <dbReference type="ARBA" id="ARBA00008343"/>
    </source>
</evidence>
<evidence type="ECO:0000313" key="17">
    <source>
        <dbReference type="Proteomes" id="UP000696931"/>
    </source>
</evidence>
<dbReference type="SUPFAM" id="SSF55811">
    <property type="entry name" value="Nudix"/>
    <property type="match status" value="1"/>
</dbReference>
<keyword evidence="10 14" id="KW-0408">Iron</keyword>
<dbReference type="EMBL" id="JACRIW010000016">
    <property type="protein sequence ID" value="MBI5168189.1"/>
    <property type="molecule type" value="Genomic_DNA"/>
</dbReference>
<dbReference type="FunFam" id="1.10.340.30:FF:000002">
    <property type="entry name" value="Adenine DNA glycosylase"/>
    <property type="match status" value="1"/>
</dbReference>
<keyword evidence="8 14" id="KW-0227">DNA damage</keyword>
<dbReference type="NCBIfam" id="TIGR01084">
    <property type="entry name" value="mutY"/>
    <property type="match status" value="1"/>
</dbReference>
<sequence>MKVPAPPTPAGSVAQLRRKLLDWYHRFRRDMPWRRTRDPYRIWVSEVMLQQTQVATATPYYERFVKRFPDVVTLADAPLDDVLAAWAGLGYYRRARFLHEAARVVAREHGGRVPTTAAAFASLPGVGRYTVGAVLSISVGARLPVLDGNVCRVFARWTASPLQAKRPADAKRLWSMAEALLPPAGGAAASGDWNQALMELGATVCTPRAPRCPECPVRAHCKAHAAGTPEAFPPVASRREVVKLRRAVALLRRGGDVLLARREGALLDGMWEMPGVDLAPDADAGVALRSALRALGVKARLADTSRRVKHTITHRAIEVEVWEATGAVTAPRRASLRWTDPASRTLALTALAKKVVAPAKRPRA</sequence>
<dbReference type="GO" id="GO:0035485">
    <property type="term" value="F:adenine/guanine mispair binding"/>
    <property type="evidence" value="ECO:0007669"/>
    <property type="project" value="TreeGrafter"/>
</dbReference>
<dbReference type="GO" id="GO:0000701">
    <property type="term" value="F:purine-specific mismatch base pair DNA N-glycosylase activity"/>
    <property type="evidence" value="ECO:0007669"/>
    <property type="project" value="UniProtKB-EC"/>
</dbReference>
<evidence type="ECO:0000256" key="6">
    <source>
        <dbReference type="ARBA" id="ARBA00022485"/>
    </source>
</evidence>
<dbReference type="EC" id="3.2.2.31" evidence="4 14"/>
<comment type="caution">
    <text evidence="16">The sequence shown here is derived from an EMBL/GenBank/DDBJ whole genome shotgun (WGS) entry which is preliminary data.</text>
</comment>
<dbReference type="InterPro" id="IPR003651">
    <property type="entry name" value="Endonuclease3_FeS-loop_motif"/>
</dbReference>
<dbReference type="InterPro" id="IPR023170">
    <property type="entry name" value="HhH_base_excis_C"/>
</dbReference>
<feature type="domain" description="HhH-GPD" evidence="15">
    <location>
        <begin position="48"/>
        <end position="203"/>
    </location>
</feature>
<comment type="cofactor">
    <cofactor evidence="14">
        <name>[4Fe-4S] cluster</name>
        <dbReference type="ChEBI" id="CHEBI:49883"/>
    </cofactor>
    <text evidence="14">Binds 1 [4Fe-4S] cluster.</text>
</comment>
<dbReference type="InterPro" id="IPR003265">
    <property type="entry name" value="HhH-GPD_domain"/>
</dbReference>
<evidence type="ECO:0000313" key="16">
    <source>
        <dbReference type="EMBL" id="MBI5168189.1"/>
    </source>
</evidence>
<dbReference type="SUPFAM" id="SSF48150">
    <property type="entry name" value="DNA-glycosylase"/>
    <property type="match status" value="1"/>
</dbReference>
<keyword evidence="7" id="KW-0479">Metal-binding</keyword>
<evidence type="ECO:0000256" key="12">
    <source>
        <dbReference type="ARBA" id="ARBA00023204"/>
    </source>
</evidence>
<dbReference type="GO" id="GO:0006298">
    <property type="term" value="P:mismatch repair"/>
    <property type="evidence" value="ECO:0007669"/>
    <property type="project" value="TreeGrafter"/>
</dbReference>
<reference evidence="16" key="1">
    <citation type="submission" date="2020-07" db="EMBL/GenBank/DDBJ databases">
        <title>Huge and variable diversity of episymbiotic CPR bacteria and DPANN archaea in groundwater ecosystems.</title>
        <authorList>
            <person name="He C.Y."/>
            <person name="Keren R."/>
            <person name="Whittaker M."/>
            <person name="Farag I.F."/>
            <person name="Doudna J."/>
            <person name="Cate J.H.D."/>
            <person name="Banfield J.F."/>
        </authorList>
    </citation>
    <scope>NUCLEOTIDE SEQUENCE</scope>
    <source>
        <strain evidence="16">NC_groundwater_1813_Pr3_B-0.1um_71_17</strain>
    </source>
</reference>
<name>A0A933SDW9_UNCEI</name>
<dbReference type="Gene3D" id="3.90.79.10">
    <property type="entry name" value="Nucleoside Triphosphate Pyrophosphohydrolase"/>
    <property type="match status" value="1"/>
</dbReference>
<dbReference type="GO" id="GO:0046872">
    <property type="term" value="F:metal ion binding"/>
    <property type="evidence" value="ECO:0007669"/>
    <property type="project" value="UniProtKB-UniRule"/>
</dbReference>
<protein>
    <recommendedName>
        <fullName evidence="5 14">Adenine DNA glycosylase</fullName>
        <ecNumber evidence="4 14">3.2.2.31</ecNumber>
    </recommendedName>
</protein>
<dbReference type="InterPro" id="IPR011257">
    <property type="entry name" value="DNA_glycosylase"/>
</dbReference>
<dbReference type="Pfam" id="PF00730">
    <property type="entry name" value="HhH-GPD"/>
    <property type="match status" value="1"/>
</dbReference>
<evidence type="ECO:0000256" key="13">
    <source>
        <dbReference type="ARBA" id="ARBA00023295"/>
    </source>
</evidence>
<comment type="catalytic activity">
    <reaction evidence="1 14">
        <text>Hydrolyzes free adenine bases from 7,8-dihydro-8-oxoguanine:adenine mismatched double-stranded DNA, leaving an apurinic site.</text>
        <dbReference type="EC" id="3.2.2.31"/>
    </reaction>
</comment>
<evidence type="ECO:0000256" key="14">
    <source>
        <dbReference type="RuleBase" id="RU365096"/>
    </source>
</evidence>
<evidence type="ECO:0000256" key="5">
    <source>
        <dbReference type="ARBA" id="ARBA00022023"/>
    </source>
</evidence>
<gene>
    <name evidence="16" type="primary">mutY</name>
    <name evidence="16" type="ORF">HZA61_01750</name>
</gene>
<evidence type="ECO:0000256" key="1">
    <source>
        <dbReference type="ARBA" id="ARBA00000843"/>
    </source>
</evidence>
<comment type="function">
    <text evidence="2">Adenine glycosylase active on G-A mispairs. MutY also corrects error-prone DNA synthesis past GO lesions which are due to the oxidatively damaged form of guanine: 7,8-dihydro-8-oxoguanine (8-oxo-dGTP).</text>
</comment>
<dbReference type="InterPro" id="IPR044298">
    <property type="entry name" value="MIG/MutY"/>
</dbReference>
<keyword evidence="11" id="KW-0411">Iron-sulfur</keyword>
<keyword evidence="9" id="KW-0378">Hydrolase</keyword>
<dbReference type="CDD" id="cd00056">
    <property type="entry name" value="ENDO3c"/>
    <property type="match status" value="1"/>
</dbReference>
<dbReference type="InterPro" id="IPR005760">
    <property type="entry name" value="A/G_AdeGlyc_MutY"/>
</dbReference>
<dbReference type="GO" id="GO:0006284">
    <property type="term" value="P:base-excision repair"/>
    <property type="evidence" value="ECO:0007669"/>
    <property type="project" value="UniProtKB-UniRule"/>
</dbReference>
<dbReference type="AlphaFoldDB" id="A0A933SDW9"/>
<dbReference type="CDD" id="cd03431">
    <property type="entry name" value="NUDIX_DNA_Glycosylase_C-MutY"/>
    <property type="match status" value="1"/>
</dbReference>
<evidence type="ECO:0000256" key="4">
    <source>
        <dbReference type="ARBA" id="ARBA00012045"/>
    </source>
</evidence>
<organism evidence="16 17">
    <name type="scientific">Eiseniibacteriota bacterium</name>
    <dbReference type="NCBI Taxonomy" id="2212470"/>
    <lineage>
        <taxon>Bacteria</taxon>
        <taxon>Candidatus Eiseniibacteriota</taxon>
    </lineage>
</organism>
<evidence type="ECO:0000256" key="10">
    <source>
        <dbReference type="ARBA" id="ARBA00023004"/>
    </source>
</evidence>
<evidence type="ECO:0000256" key="9">
    <source>
        <dbReference type="ARBA" id="ARBA00022801"/>
    </source>
</evidence>
<dbReference type="PANTHER" id="PTHR42944:SF1">
    <property type="entry name" value="ADENINE DNA GLYCOSYLASE"/>
    <property type="match status" value="1"/>
</dbReference>